<dbReference type="Proteomes" id="UP000743370">
    <property type="component" value="Unassembled WGS sequence"/>
</dbReference>
<dbReference type="CDD" id="cd23509">
    <property type="entry name" value="Gnk2-like"/>
    <property type="match status" value="1"/>
</dbReference>
<organism evidence="4 5">
    <name type="scientific">Phaseolus angularis</name>
    <name type="common">Azuki bean</name>
    <name type="synonym">Vigna angularis</name>
    <dbReference type="NCBI Taxonomy" id="3914"/>
    <lineage>
        <taxon>Eukaryota</taxon>
        <taxon>Viridiplantae</taxon>
        <taxon>Streptophyta</taxon>
        <taxon>Embryophyta</taxon>
        <taxon>Tracheophyta</taxon>
        <taxon>Spermatophyta</taxon>
        <taxon>Magnoliopsida</taxon>
        <taxon>eudicotyledons</taxon>
        <taxon>Gunneridae</taxon>
        <taxon>Pentapetalae</taxon>
        <taxon>rosids</taxon>
        <taxon>fabids</taxon>
        <taxon>Fabales</taxon>
        <taxon>Fabaceae</taxon>
        <taxon>Papilionoideae</taxon>
        <taxon>50 kb inversion clade</taxon>
        <taxon>NPAAA clade</taxon>
        <taxon>indigoferoid/millettioid clade</taxon>
        <taxon>Phaseoleae</taxon>
        <taxon>Vigna</taxon>
    </lineage>
</organism>
<keyword evidence="1" id="KW-0732">Signal</keyword>
<dbReference type="PANTHER" id="PTHR32099:SF42">
    <property type="entry name" value="CYSTEINE-RICH RECEPTOR-LIKE PROTEIN KINASE 9-RELATED"/>
    <property type="match status" value="1"/>
</dbReference>
<keyword evidence="2" id="KW-0677">Repeat</keyword>
<dbReference type="InterPro" id="IPR038408">
    <property type="entry name" value="GNK2_sf"/>
</dbReference>
<gene>
    <name evidence="4" type="ORF">HKW66_Vig0040240</name>
</gene>
<accession>A0A8T0LC87</accession>
<evidence type="ECO:0000256" key="1">
    <source>
        <dbReference type="ARBA" id="ARBA00022729"/>
    </source>
</evidence>
<evidence type="ECO:0000313" key="5">
    <source>
        <dbReference type="Proteomes" id="UP000743370"/>
    </source>
</evidence>
<sequence>MSFLLWRSPSRSHLVLPRSPLSCLVRNLCRLRVWLAVFPFAGFFSMAALPHSLNDDPVSHINDNLASHLCFRCGWFAFTAGNGIISLCPKAFRKQIYNQPSMASIFVGCFTVASSFEFWDWMDCTSIVVGSFHPFFAGDCLFNRSLLKDIPENEGDDKFGIQSVSAFGSEEAIYSARFCTDQTFYSSDTKFQSNLNTLLSSLVSNFSLPSNSGFHRASVDDIDGRFLYRDDVNAIVCHGCVAAAATNITRLCPNDTEFYIWYIECHRKTLMNLSELRRSSTATPAT</sequence>
<name>A0A8T0LC87_PHAAN</name>
<evidence type="ECO:0000313" key="4">
    <source>
        <dbReference type="EMBL" id="KAG2409202.1"/>
    </source>
</evidence>
<proteinExistence type="predicted"/>
<dbReference type="EMBL" id="JABFOF010000001">
    <property type="protein sequence ID" value="KAG2409202.1"/>
    <property type="molecule type" value="Genomic_DNA"/>
</dbReference>
<reference evidence="4 5" key="1">
    <citation type="submission" date="2020-05" db="EMBL/GenBank/DDBJ databases">
        <title>Vigna angularis (adzuki bean) Var. LongXiaoDou No. 4 denovo assembly.</title>
        <authorList>
            <person name="Xiang H."/>
        </authorList>
    </citation>
    <scope>NUCLEOTIDE SEQUENCE [LARGE SCALE GENOMIC DNA]</scope>
    <source>
        <tissue evidence="4">Leaf</tissue>
    </source>
</reference>
<dbReference type="InterPro" id="IPR002902">
    <property type="entry name" value="GNK2"/>
</dbReference>
<dbReference type="AlphaFoldDB" id="A0A8T0LC87"/>
<evidence type="ECO:0000256" key="2">
    <source>
        <dbReference type="ARBA" id="ARBA00022737"/>
    </source>
</evidence>
<dbReference type="Gene3D" id="3.30.430.20">
    <property type="entry name" value="Gnk2 domain, C-X8-C-X2-C motif"/>
    <property type="match status" value="1"/>
</dbReference>
<dbReference type="Pfam" id="PF01657">
    <property type="entry name" value="Stress-antifung"/>
    <property type="match status" value="1"/>
</dbReference>
<comment type="caution">
    <text evidence="4">The sequence shown here is derived from an EMBL/GenBank/DDBJ whole genome shotgun (WGS) entry which is preliminary data.</text>
</comment>
<protein>
    <recommendedName>
        <fullName evidence="3">Gnk2-homologous domain-containing protein</fullName>
    </recommendedName>
</protein>
<dbReference type="PANTHER" id="PTHR32099">
    <property type="entry name" value="CYSTEINE-RICH REPEAT SECRETORY PROTEIN"/>
    <property type="match status" value="1"/>
</dbReference>
<evidence type="ECO:0000259" key="3">
    <source>
        <dbReference type="PROSITE" id="PS51473"/>
    </source>
</evidence>
<feature type="domain" description="Gnk2-homologous" evidence="3">
    <location>
        <begin position="173"/>
        <end position="274"/>
    </location>
</feature>
<dbReference type="PROSITE" id="PS51473">
    <property type="entry name" value="GNK2"/>
    <property type="match status" value="1"/>
</dbReference>